<dbReference type="Pfam" id="PF08570">
    <property type="entry name" value="DUF1761"/>
    <property type="match status" value="1"/>
</dbReference>
<organism evidence="2 3">
    <name type="scientific">Marinomonas balearica</name>
    <dbReference type="NCBI Taxonomy" id="491947"/>
    <lineage>
        <taxon>Bacteria</taxon>
        <taxon>Pseudomonadati</taxon>
        <taxon>Pseudomonadota</taxon>
        <taxon>Gammaproteobacteria</taxon>
        <taxon>Oceanospirillales</taxon>
        <taxon>Oceanospirillaceae</taxon>
        <taxon>Marinomonas</taxon>
    </lineage>
</organism>
<dbReference type="AlphaFoldDB" id="A0A4R6MDM2"/>
<dbReference type="InterPro" id="IPR013879">
    <property type="entry name" value="DUF1761"/>
</dbReference>
<name>A0A4R6MDM2_9GAMM</name>
<proteinExistence type="predicted"/>
<dbReference type="RefSeq" id="WP_166637633.1">
    <property type="nucleotide sequence ID" value="NZ_SNXC01000009.1"/>
</dbReference>
<keyword evidence="1" id="KW-0812">Transmembrane</keyword>
<dbReference type="Proteomes" id="UP000294656">
    <property type="component" value="Unassembled WGS sequence"/>
</dbReference>
<keyword evidence="3" id="KW-1185">Reference proteome</keyword>
<comment type="caution">
    <text evidence="2">The sequence shown here is derived from an EMBL/GenBank/DDBJ whole genome shotgun (WGS) entry which is preliminary data.</text>
</comment>
<gene>
    <name evidence="2" type="ORF">DFP79_0837</name>
</gene>
<keyword evidence="1" id="KW-1133">Transmembrane helix</keyword>
<dbReference type="EMBL" id="SNXC01000009">
    <property type="protein sequence ID" value="TDO99828.1"/>
    <property type="molecule type" value="Genomic_DNA"/>
</dbReference>
<feature type="transmembrane region" description="Helical" evidence="1">
    <location>
        <begin position="111"/>
        <end position="132"/>
    </location>
</feature>
<accession>A0A4R6MDM2</accession>
<evidence type="ECO:0000256" key="1">
    <source>
        <dbReference type="SAM" id="Phobius"/>
    </source>
</evidence>
<feature type="transmembrane region" description="Helical" evidence="1">
    <location>
        <begin position="82"/>
        <end position="99"/>
    </location>
</feature>
<evidence type="ECO:0000313" key="2">
    <source>
        <dbReference type="EMBL" id="TDO99828.1"/>
    </source>
</evidence>
<feature type="transmembrane region" description="Helical" evidence="1">
    <location>
        <begin position="50"/>
        <end position="70"/>
    </location>
</feature>
<protein>
    <submittedName>
        <fullName evidence="2">Uncharacterized protein DUF1761</fullName>
    </submittedName>
</protein>
<evidence type="ECO:0000313" key="3">
    <source>
        <dbReference type="Proteomes" id="UP000294656"/>
    </source>
</evidence>
<feature type="transmembrane region" description="Helical" evidence="1">
    <location>
        <begin position="6"/>
        <end position="29"/>
    </location>
</feature>
<sequence length="133" mass="14243">MELLSVQIIEILAASVTGMILGALWYSPIAFGPRWMASIGKTPENIGNQTLPMIGSIVACILSAFGVSFLSENLDISSVNEAVILGLVLGFLIIFPALLSDNLFCGWGKALLLIQAGYRLVTIILMSIVIYLV</sequence>
<keyword evidence="1" id="KW-0472">Membrane</keyword>
<reference evidence="2 3" key="1">
    <citation type="submission" date="2019-03" db="EMBL/GenBank/DDBJ databases">
        <title>Genomic Encyclopedia of Type Strains, Phase III (KMG-III): the genomes of soil and plant-associated and newly described type strains.</title>
        <authorList>
            <person name="Whitman W."/>
        </authorList>
    </citation>
    <scope>NUCLEOTIDE SEQUENCE [LARGE SCALE GENOMIC DNA]</scope>
    <source>
        <strain evidence="2 3">CECT 7378</strain>
    </source>
</reference>